<dbReference type="RefSeq" id="XP_012204277.1">
    <property type="nucleotide sequence ID" value="XM_012348887.1"/>
</dbReference>
<sequence length="258" mass="27574">MQHHKRHVPTLIPTPDSTRGALTPSPDTPTRSAPSPHTPAKMLQLSTGSTAQVIQQLQAHDAHGDARVLVTCERDNNVQNKPQRVFDELCANILTDDRSPWTATAGNTIKVLKEGRKKNFALALAASRAIDTKNKLAVHAQQTMKTSPVPTSPARVPNSCSMMSSTTYPDVPMQLISTSLVDDNGFYQLSHGGKLLVMTGYPTLTASTKVGSLWPLDCTAPKPTTGNTIARPACSMLVHVPTASSYMDAGLGAALWAS</sequence>
<protein>
    <submittedName>
        <fullName evidence="2">Uncharacterized protein</fullName>
    </submittedName>
</protein>
<dbReference type="VEuPathDB" id="FungiDB:SPRG_09738"/>
<proteinExistence type="predicted"/>
<dbReference type="OrthoDB" id="10666967at2759"/>
<gene>
    <name evidence="2" type="ORF">SPRG_09738</name>
</gene>
<dbReference type="AlphaFoldDB" id="A0A067C395"/>
<dbReference type="EMBL" id="KK583236">
    <property type="protein sequence ID" value="KDO25008.1"/>
    <property type="molecule type" value="Genomic_DNA"/>
</dbReference>
<feature type="region of interest" description="Disordered" evidence="1">
    <location>
        <begin position="1"/>
        <end position="41"/>
    </location>
</feature>
<reference evidence="2 3" key="1">
    <citation type="journal article" date="2013" name="PLoS Genet.">
        <title>Distinctive expansion of potential virulence genes in the genome of the oomycete fish pathogen Saprolegnia parasitica.</title>
        <authorList>
            <person name="Jiang R.H."/>
            <person name="de Bruijn I."/>
            <person name="Haas B.J."/>
            <person name="Belmonte R."/>
            <person name="Lobach L."/>
            <person name="Christie J."/>
            <person name="van den Ackerveken G."/>
            <person name="Bottin A."/>
            <person name="Bulone V."/>
            <person name="Diaz-Moreno S.M."/>
            <person name="Dumas B."/>
            <person name="Fan L."/>
            <person name="Gaulin E."/>
            <person name="Govers F."/>
            <person name="Grenville-Briggs L.J."/>
            <person name="Horner N.R."/>
            <person name="Levin J.Z."/>
            <person name="Mammella M."/>
            <person name="Meijer H.J."/>
            <person name="Morris P."/>
            <person name="Nusbaum C."/>
            <person name="Oome S."/>
            <person name="Phillips A.J."/>
            <person name="van Rooyen D."/>
            <person name="Rzeszutek E."/>
            <person name="Saraiva M."/>
            <person name="Secombes C.J."/>
            <person name="Seidl M.F."/>
            <person name="Snel B."/>
            <person name="Stassen J.H."/>
            <person name="Sykes S."/>
            <person name="Tripathy S."/>
            <person name="van den Berg H."/>
            <person name="Vega-Arreguin J.C."/>
            <person name="Wawra S."/>
            <person name="Young S.K."/>
            <person name="Zeng Q."/>
            <person name="Dieguez-Uribeondo J."/>
            <person name="Russ C."/>
            <person name="Tyler B.M."/>
            <person name="van West P."/>
        </authorList>
    </citation>
    <scope>NUCLEOTIDE SEQUENCE [LARGE SCALE GENOMIC DNA]</scope>
    <source>
        <strain evidence="2 3">CBS 223.65</strain>
    </source>
</reference>
<evidence type="ECO:0000313" key="2">
    <source>
        <dbReference type="EMBL" id="KDO25008.1"/>
    </source>
</evidence>
<dbReference type="GeneID" id="24131889"/>
<evidence type="ECO:0000256" key="1">
    <source>
        <dbReference type="SAM" id="MobiDB-lite"/>
    </source>
</evidence>
<keyword evidence="3" id="KW-1185">Reference proteome</keyword>
<accession>A0A067C395</accession>
<dbReference type="Proteomes" id="UP000030745">
    <property type="component" value="Unassembled WGS sequence"/>
</dbReference>
<organism evidence="2 3">
    <name type="scientific">Saprolegnia parasitica (strain CBS 223.65)</name>
    <dbReference type="NCBI Taxonomy" id="695850"/>
    <lineage>
        <taxon>Eukaryota</taxon>
        <taxon>Sar</taxon>
        <taxon>Stramenopiles</taxon>
        <taxon>Oomycota</taxon>
        <taxon>Saprolegniomycetes</taxon>
        <taxon>Saprolegniales</taxon>
        <taxon>Saprolegniaceae</taxon>
        <taxon>Saprolegnia</taxon>
    </lineage>
</organism>
<evidence type="ECO:0000313" key="3">
    <source>
        <dbReference type="Proteomes" id="UP000030745"/>
    </source>
</evidence>
<dbReference type="KEGG" id="spar:SPRG_09738"/>
<name>A0A067C395_SAPPC</name>